<accession>T0BW37</accession>
<dbReference type="PANTHER" id="PTHR45947:SF3">
    <property type="entry name" value="SULFOQUINOVOSYL TRANSFERASE SQD2"/>
    <property type="match status" value="1"/>
</dbReference>
<dbReference type="InterPro" id="IPR028098">
    <property type="entry name" value="Glyco_trans_4-like_N"/>
</dbReference>
<dbReference type="eggNOG" id="COG0438">
    <property type="taxonomic scope" value="Bacteria"/>
</dbReference>
<dbReference type="PANTHER" id="PTHR45947">
    <property type="entry name" value="SULFOQUINOVOSYL TRANSFERASE SQD2"/>
    <property type="match status" value="1"/>
</dbReference>
<dbReference type="Proteomes" id="UP000829401">
    <property type="component" value="Chromosome"/>
</dbReference>
<name>T0BW37_ALIAG</name>
<dbReference type="OrthoDB" id="139410at2"/>
<evidence type="ECO:0000259" key="1">
    <source>
        <dbReference type="Pfam" id="PF00534"/>
    </source>
</evidence>
<feature type="domain" description="Glycosyltransferase subfamily 4-like N-terminal" evidence="2">
    <location>
        <begin position="21"/>
        <end position="156"/>
    </location>
</feature>
<evidence type="ECO:0000259" key="2">
    <source>
        <dbReference type="Pfam" id="PF13579"/>
    </source>
</evidence>
<protein>
    <submittedName>
        <fullName evidence="3">Glycosyltransferase family 4 protein</fullName>
    </submittedName>
</protein>
<dbReference type="GO" id="GO:0016757">
    <property type="term" value="F:glycosyltransferase activity"/>
    <property type="evidence" value="ECO:0007669"/>
    <property type="project" value="InterPro"/>
</dbReference>
<feature type="domain" description="Glycosyl transferase family 1" evidence="1">
    <location>
        <begin position="183"/>
        <end position="343"/>
    </location>
</feature>
<dbReference type="EMBL" id="CP080467">
    <property type="protein sequence ID" value="UNO50371.1"/>
    <property type="molecule type" value="Genomic_DNA"/>
</dbReference>
<accession>A0A9E6ZMD2</accession>
<organism evidence="3 4">
    <name type="scientific">Alicyclobacillus acidoterrestris (strain ATCC 49025 / DSM 3922 / CIP 106132 / NCIMB 13137 / GD3B)</name>
    <dbReference type="NCBI Taxonomy" id="1356854"/>
    <lineage>
        <taxon>Bacteria</taxon>
        <taxon>Bacillati</taxon>
        <taxon>Bacillota</taxon>
        <taxon>Bacilli</taxon>
        <taxon>Bacillales</taxon>
        <taxon>Alicyclobacillaceae</taxon>
        <taxon>Alicyclobacillus</taxon>
    </lineage>
</organism>
<dbReference type="CDD" id="cd03801">
    <property type="entry name" value="GT4_PimA-like"/>
    <property type="match status" value="1"/>
</dbReference>
<dbReference type="KEGG" id="aaco:K1I37_07830"/>
<gene>
    <name evidence="3" type="ORF">K1I37_07830</name>
</gene>
<dbReference type="Pfam" id="PF00534">
    <property type="entry name" value="Glycos_transf_1"/>
    <property type="match status" value="1"/>
</dbReference>
<dbReference type="STRING" id="1356854.N007_10245"/>
<sequence length="368" mass="41528">MHVMIIAPEDLPIPPDRGGSVQIYVNHLYEALSQCDNVRVTLVSPGSKANRIRHPRGRHTHVIVHRSTPTEYWRRVRHMIRKRRPDIVQIENRPSRTLEIIRRFPEQRVILNLHSTTFLGARHITRQHARNVLTHAHGIVCNSRDLSETIREQMGLSQHWHPYVIYPGLTLPPTVRASHTDKRPHNPLRVLYVGRVIAQKGVHVAMDAVKLLASDMAVSFTIVGRTPPWEKAYRKALLKASADADIRFLGFVPPTELNDVYAEHDILVCPSQKHEAFGLVNIEAMSHGLPVVASQLGGIPEAIGDEAGILVPRFHRPSAFAQAIREIVVDGDTYRRYSQAAYARAAQFTWAASANHFAAVYEQIAKRS</sequence>
<proteinExistence type="predicted"/>
<keyword evidence="4" id="KW-1185">Reference proteome</keyword>
<dbReference type="SUPFAM" id="SSF53756">
    <property type="entry name" value="UDP-Glycosyltransferase/glycogen phosphorylase"/>
    <property type="match status" value="1"/>
</dbReference>
<dbReference type="InterPro" id="IPR001296">
    <property type="entry name" value="Glyco_trans_1"/>
</dbReference>
<dbReference type="Pfam" id="PF13579">
    <property type="entry name" value="Glyco_trans_4_4"/>
    <property type="match status" value="1"/>
</dbReference>
<dbReference type="InterPro" id="IPR050194">
    <property type="entry name" value="Glycosyltransferase_grp1"/>
</dbReference>
<reference evidence="4" key="1">
    <citation type="journal article" date="2022" name="G3 (Bethesda)">
        <title>Unveiling the complete genome sequence of Alicyclobacillus acidoterrestris DSM 3922T, a taint-producing strain.</title>
        <authorList>
            <person name="Leonardo I.C."/>
            <person name="Barreto Crespo M.T."/>
            <person name="Gaspar F.B."/>
        </authorList>
    </citation>
    <scope>NUCLEOTIDE SEQUENCE [LARGE SCALE GENOMIC DNA]</scope>
    <source>
        <strain evidence="4">DSM 3922</strain>
    </source>
</reference>
<evidence type="ECO:0000313" key="3">
    <source>
        <dbReference type="EMBL" id="UNO50371.1"/>
    </source>
</evidence>
<dbReference type="Gene3D" id="3.40.50.2000">
    <property type="entry name" value="Glycogen Phosphorylase B"/>
    <property type="match status" value="2"/>
</dbReference>
<evidence type="ECO:0000313" key="4">
    <source>
        <dbReference type="Proteomes" id="UP000829401"/>
    </source>
</evidence>
<dbReference type="RefSeq" id="WP_021297103.1">
    <property type="nucleotide sequence ID" value="NZ_AURB01000145.1"/>
</dbReference>
<dbReference type="AlphaFoldDB" id="T0BW37"/>